<sequence length="99" mass="9452">TTTVSAGTLSVNGSLISDVTVNSGATLQGSGSVGDLTVLSGATLAPGNSPGALTVNGDLVVNGTLLVDIDGTTAGSEYDQLIVTGSVDLSSATLSVDLG</sequence>
<feature type="non-terminal residue" evidence="1">
    <location>
        <position position="99"/>
    </location>
</feature>
<proteinExistence type="predicted"/>
<gene>
    <name evidence="1" type="ORF">C4K68_27015</name>
</gene>
<evidence type="ECO:0000313" key="1">
    <source>
        <dbReference type="EMBL" id="PPC74203.1"/>
    </source>
</evidence>
<reference evidence="1 2" key="1">
    <citation type="submission" date="2018-02" db="EMBL/GenBank/DDBJ databases">
        <title>novel marine gammaproteobacteria from coastal saline agro ecosystem.</title>
        <authorList>
            <person name="Krishnan R."/>
            <person name="Ramesh Kumar N."/>
        </authorList>
    </citation>
    <scope>NUCLEOTIDE SEQUENCE [LARGE SCALE GENOMIC DNA]</scope>
    <source>
        <strain evidence="1 2">228</strain>
    </source>
</reference>
<dbReference type="Proteomes" id="UP000238196">
    <property type="component" value="Unassembled WGS sequence"/>
</dbReference>
<dbReference type="EMBL" id="PRLP01000166">
    <property type="protein sequence ID" value="PPC74203.1"/>
    <property type="molecule type" value="Genomic_DNA"/>
</dbReference>
<organism evidence="1 2">
    <name type="scientific">Proteobacteria bacterium 228</name>
    <dbReference type="NCBI Taxonomy" id="2083153"/>
    <lineage>
        <taxon>Bacteria</taxon>
        <taxon>Pseudomonadati</taxon>
        <taxon>Pseudomonadota</taxon>
    </lineage>
</organism>
<dbReference type="SUPFAM" id="SSF51126">
    <property type="entry name" value="Pectin lyase-like"/>
    <property type="match status" value="1"/>
</dbReference>
<comment type="caution">
    <text evidence="1">The sequence shown here is derived from an EMBL/GenBank/DDBJ whole genome shotgun (WGS) entry which is preliminary data.</text>
</comment>
<dbReference type="AlphaFoldDB" id="A0A2S5KHX5"/>
<dbReference type="InterPro" id="IPR011050">
    <property type="entry name" value="Pectin_lyase_fold/virulence"/>
</dbReference>
<name>A0A2S5KHX5_9PROT</name>
<feature type="non-terminal residue" evidence="1">
    <location>
        <position position="1"/>
    </location>
</feature>
<accession>A0A2S5KHX5</accession>
<protein>
    <submittedName>
        <fullName evidence="1">Uncharacterized protein</fullName>
    </submittedName>
</protein>
<evidence type="ECO:0000313" key="2">
    <source>
        <dbReference type="Proteomes" id="UP000238196"/>
    </source>
</evidence>